<evidence type="ECO:0000313" key="1">
    <source>
        <dbReference type="EMBL" id="JAE00720.1"/>
    </source>
</evidence>
<protein>
    <submittedName>
        <fullName evidence="1">Uncharacterized protein</fullName>
    </submittedName>
</protein>
<proteinExistence type="predicted"/>
<dbReference type="AlphaFoldDB" id="A0A0A9EJ15"/>
<sequence length="46" mass="5541">MFQGHCAFQSVIVLHPTHWGKWQFVVKLRLEESELVRRFLPHLPEI</sequence>
<accession>A0A0A9EJ15</accession>
<reference evidence="1" key="1">
    <citation type="submission" date="2014-09" db="EMBL/GenBank/DDBJ databases">
        <authorList>
            <person name="Magalhaes I.L.F."/>
            <person name="Oliveira U."/>
            <person name="Santos F.R."/>
            <person name="Vidigal T.H.D.A."/>
            <person name="Brescovit A.D."/>
            <person name="Santos A.J."/>
        </authorList>
    </citation>
    <scope>NUCLEOTIDE SEQUENCE</scope>
    <source>
        <tissue evidence="1">Shoot tissue taken approximately 20 cm above the soil surface</tissue>
    </source>
</reference>
<organism evidence="1">
    <name type="scientific">Arundo donax</name>
    <name type="common">Giant reed</name>
    <name type="synonym">Donax arundinaceus</name>
    <dbReference type="NCBI Taxonomy" id="35708"/>
    <lineage>
        <taxon>Eukaryota</taxon>
        <taxon>Viridiplantae</taxon>
        <taxon>Streptophyta</taxon>
        <taxon>Embryophyta</taxon>
        <taxon>Tracheophyta</taxon>
        <taxon>Spermatophyta</taxon>
        <taxon>Magnoliopsida</taxon>
        <taxon>Liliopsida</taxon>
        <taxon>Poales</taxon>
        <taxon>Poaceae</taxon>
        <taxon>PACMAD clade</taxon>
        <taxon>Arundinoideae</taxon>
        <taxon>Arundineae</taxon>
        <taxon>Arundo</taxon>
    </lineage>
</organism>
<reference evidence="1" key="2">
    <citation type="journal article" date="2015" name="Data Brief">
        <title>Shoot transcriptome of the giant reed, Arundo donax.</title>
        <authorList>
            <person name="Barrero R.A."/>
            <person name="Guerrero F.D."/>
            <person name="Moolhuijzen P."/>
            <person name="Goolsby J.A."/>
            <person name="Tidwell J."/>
            <person name="Bellgard S.E."/>
            <person name="Bellgard M.I."/>
        </authorList>
    </citation>
    <scope>NUCLEOTIDE SEQUENCE</scope>
    <source>
        <tissue evidence="1">Shoot tissue taken approximately 20 cm above the soil surface</tissue>
    </source>
</reference>
<name>A0A0A9EJ15_ARUDO</name>
<dbReference type="EMBL" id="GBRH01197176">
    <property type="protein sequence ID" value="JAE00720.1"/>
    <property type="molecule type" value="Transcribed_RNA"/>
</dbReference>